<keyword evidence="3 7" id="KW-0812">Transmembrane</keyword>
<dbReference type="GO" id="GO:0019706">
    <property type="term" value="F:protein-cysteine S-palmitoyltransferase activity"/>
    <property type="evidence" value="ECO:0007669"/>
    <property type="project" value="UniProtKB-EC"/>
</dbReference>
<feature type="transmembrane region" description="Helical" evidence="7">
    <location>
        <begin position="77"/>
        <end position="101"/>
    </location>
</feature>
<dbReference type="AlphaFoldDB" id="A0A9K3PT20"/>
<comment type="similarity">
    <text evidence="7">Belongs to the DHHC palmitoyltransferase family.</text>
</comment>
<sequence>MVTRQFTLFGRGRAFSFSADNVLDCVLSTCTTLIEKAVLILGPLLIAFASVIISGLSWTFFTILVPMMKQDYEHYPFGYLIVVAHVSFVLFLLTEIVFNYFMCVMTRNKGPSYDKVVRELAEVTGFDYPETPQDVQRFRRDFNDVMMLRMRRRQARDEQLQQQLQEAEEGQVESPDNNNSLTLDSPTKSDQNLVTQRKTKTTNGSPNKTKASAKQSPSPQVIRSWMIMAPDEWGFCTRSNQPKPPRSHYDHVTKTLVLCLDHYCPWMFNAVGYFNYRYFCNFLAYVEIAMIYGASMAYRPFVNSSSPQYRKQVLEFRKTGVWKHLYAYTPINTERMPISLAFMLCLAVGIAVACLGGFHLYLVVTGQTTIEFHGNWINKTKAKRLGQKWRNPYDLGWKRNVQQVYGTQPFLWAFLIPSTREPDFLPLPLLGEDGKRKHLRKKRDKLQLHSGDSEQTVPLTSSSNNDGDIV</sequence>
<evidence type="ECO:0000256" key="8">
    <source>
        <dbReference type="SAM" id="MobiDB-lite"/>
    </source>
</evidence>
<feature type="transmembrane region" description="Helical" evidence="7">
    <location>
        <begin position="340"/>
        <end position="362"/>
    </location>
</feature>
<keyword evidence="5 7" id="KW-0472">Membrane</keyword>
<keyword evidence="11" id="KW-1185">Reference proteome</keyword>
<comment type="caution">
    <text evidence="10">The sequence shown here is derived from an EMBL/GenBank/DDBJ whole genome shotgun (WGS) entry which is preliminary data.</text>
</comment>
<organism evidence="10 11">
    <name type="scientific">Nitzschia inconspicua</name>
    <dbReference type="NCBI Taxonomy" id="303405"/>
    <lineage>
        <taxon>Eukaryota</taxon>
        <taxon>Sar</taxon>
        <taxon>Stramenopiles</taxon>
        <taxon>Ochrophyta</taxon>
        <taxon>Bacillariophyta</taxon>
        <taxon>Bacillariophyceae</taxon>
        <taxon>Bacillariophycidae</taxon>
        <taxon>Bacillariales</taxon>
        <taxon>Bacillariaceae</taxon>
        <taxon>Nitzschia</taxon>
    </lineage>
</organism>
<dbReference type="Pfam" id="PF01529">
    <property type="entry name" value="DHHC"/>
    <property type="match status" value="1"/>
</dbReference>
<keyword evidence="6 7" id="KW-0012">Acyltransferase</keyword>
<name>A0A9K3PT20_9STRA</name>
<comment type="catalytic activity">
    <reaction evidence="7">
        <text>L-cysteinyl-[protein] + hexadecanoyl-CoA = S-hexadecanoyl-L-cysteinyl-[protein] + CoA</text>
        <dbReference type="Rhea" id="RHEA:36683"/>
        <dbReference type="Rhea" id="RHEA-COMP:10131"/>
        <dbReference type="Rhea" id="RHEA-COMP:11032"/>
        <dbReference type="ChEBI" id="CHEBI:29950"/>
        <dbReference type="ChEBI" id="CHEBI:57287"/>
        <dbReference type="ChEBI" id="CHEBI:57379"/>
        <dbReference type="ChEBI" id="CHEBI:74151"/>
        <dbReference type="EC" id="2.3.1.225"/>
    </reaction>
</comment>
<feature type="compositionally biased region" description="Polar residues" evidence="8">
    <location>
        <begin position="174"/>
        <end position="219"/>
    </location>
</feature>
<dbReference type="OrthoDB" id="9909019at2759"/>
<dbReference type="Proteomes" id="UP000693970">
    <property type="component" value="Unassembled WGS sequence"/>
</dbReference>
<accession>A0A9K3PT20</accession>
<evidence type="ECO:0000259" key="9">
    <source>
        <dbReference type="Pfam" id="PF01529"/>
    </source>
</evidence>
<dbReference type="InterPro" id="IPR039859">
    <property type="entry name" value="PFA4/ZDH16/20/ERF2-like"/>
</dbReference>
<feature type="transmembrane region" description="Helical" evidence="7">
    <location>
        <begin position="38"/>
        <end position="65"/>
    </location>
</feature>
<feature type="region of interest" description="Disordered" evidence="8">
    <location>
        <begin position="156"/>
        <end position="219"/>
    </location>
</feature>
<reference evidence="10" key="1">
    <citation type="journal article" date="2021" name="Sci. Rep.">
        <title>Diploid genomic architecture of Nitzschia inconspicua, an elite biomass production diatom.</title>
        <authorList>
            <person name="Oliver A."/>
            <person name="Podell S."/>
            <person name="Pinowska A."/>
            <person name="Traller J.C."/>
            <person name="Smith S.R."/>
            <person name="McClure R."/>
            <person name="Beliaev A."/>
            <person name="Bohutskyi P."/>
            <person name="Hill E.A."/>
            <person name="Rabines A."/>
            <person name="Zheng H."/>
            <person name="Allen L.Z."/>
            <person name="Kuo A."/>
            <person name="Grigoriev I.V."/>
            <person name="Allen A.E."/>
            <person name="Hazlebeck D."/>
            <person name="Allen E.E."/>
        </authorList>
    </citation>
    <scope>NUCLEOTIDE SEQUENCE</scope>
    <source>
        <strain evidence="10">Hildebrandi</strain>
    </source>
</reference>
<feature type="domain" description="Palmitoyltransferase DHHC" evidence="9">
    <location>
        <begin position="232"/>
        <end position="372"/>
    </location>
</feature>
<evidence type="ECO:0000256" key="1">
    <source>
        <dbReference type="ARBA" id="ARBA00004141"/>
    </source>
</evidence>
<evidence type="ECO:0000313" key="10">
    <source>
        <dbReference type="EMBL" id="KAG7358376.1"/>
    </source>
</evidence>
<feature type="region of interest" description="Disordered" evidence="8">
    <location>
        <begin position="441"/>
        <end position="470"/>
    </location>
</feature>
<keyword evidence="4 7" id="KW-1133">Transmembrane helix</keyword>
<dbReference type="GO" id="GO:0016020">
    <property type="term" value="C:membrane"/>
    <property type="evidence" value="ECO:0007669"/>
    <property type="project" value="UniProtKB-SubCell"/>
</dbReference>
<protein>
    <recommendedName>
        <fullName evidence="7">Palmitoyltransferase</fullName>
        <ecNumber evidence="7">2.3.1.225</ecNumber>
    </recommendedName>
</protein>
<dbReference type="EC" id="2.3.1.225" evidence="7"/>
<dbReference type="InterPro" id="IPR001594">
    <property type="entry name" value="Palmitoyltrfase_DHHC"/>
</dbReference>
<evidence type="ECO:0000256" key="7">
    <source>
        <dbReference type="RuleBase" id="RU079119"/>
    </source>
</evidence>
<evidence type="ECO:0000256" key="6">
    <source>
        <dbReference type="ARBA" id="ARBA00023315"/>
    </source>
</evidence>
<evidence type="ECO:0000256" key="3">
    <source>
        <dbReference type="ARBA" id="ARBA00022692"/>
    </source>
</evidence>
<evidence type="ECO:0000256" key="5">
    <source>
        <dbReference type="ARBA" id="ARBA00023136"/>
    </source>
</evidence>
<gene>
    <name evidence="10" type="ORF">IV203_014964</name>
</gene>
<reference evidence="10" key="2">
    <citation type="submission" date="2021-04" db="EMBL/GenBank/DDBJ databases">
        <authorList>
            <person name="Podell S."/>
        </authorList>
    </citation>
    <scope>NUCLEOTIDE SEQUENCE</scope>
    <source>
        <strain evidence="10">Hildebrandi</strain>
    </source>
</reference>
<comment type="domain">
    <text evidence="7">The DHHC domain is required for palmitoyltransferase activity.</text>
</comment>
<comment type="subcellular location">
    <subcellularLocation>
        <location evidence="1">Membrane</location>
        <topology evidence="1">Multi-pass membrane protein</topology>
    </subcellularLocation>
</comment>
<dbReference type="EMBL" id="JAGRRH010000014">
    <property type="protein sequence ID" value="KAG7358376.1"/>
    <property type="molecule type" value="Genomic_DNA"/>
</dbReference>
<evidence type="ECO:0000256" key="4">
    <source>
        <dbReference type="ARBA" id="ARBA00022989"/>
    </source>
</evidence>
<evidence type="ECO:0000313" key="11">
    <source>
        <dbReference type="Proteomes" id="UP000693970"/>
    </source>
</evidence>
<evidence type="ECO:0000256" key="2">
    <source>
        <dbReference type="ARBA" id="ARBA00022679"/>
    </source>
</evidence>
<feature type="compositionally biased region" description="Polar residues" evidence="8">
    <location>
        <begin position="453"/>
        <end position="470"/>
    </location>
</feature>
<dbReference type="PROSITE" id="PS50216">
    <property type="entry name" value="DHHC"/>
    <property type="match status" value="1"/>
</dbReference>
<keyword evidence="2 7" id="KW-0808">Transferase</keyword>
<dbReference type="PANTHER" id="PTHR12246">
    <property type="entry name" value="PALMITOYLTRANSFERASE ZDHHC16"/>
    <property type="match status" value="1"/>
</dbReference>
<proteinExistence type="inferred from homology"/>